<dbReference type="InterPro" id="IPR050127">
    <property type="entry name" value="Serine_Proteases_S1"/>
</dbReference>
<comment type="subcellular location">
    <subcellularLocation>
        <location evidence="1">Secreted</location>
    </subcellularLocation>
</comment>
<proteinExistence type="predicted"/>
<evidence type="ECO:0000256" key="3">
    <source>
        <dbReference type="ARBA" id="ARBA00022670"/>
    </source>
</evidence>
<evidence type="ECO:0000313" key="10">
    <source>
        <dbReference type="EMBL" id="CAB3362069.1"/>
    </source>
</evidence>
<reference evidence="10 11" key="1">
    <citation type="submission" date="2020-04" db="EMBL/GenBank/DDBJ databases">
        <authorList>
            <person name="Alioto T."/>
            <person name="Alioto T."/>
            <person name="Gomez Garrido J."/>
        </authorList>
    </citation>
    <scope>NUCLEOTIDE SEQUENCE [LARGE SCALE GENOMIC DNA]</scope>
</reference>
<accession>A0A8S1C8X4</accession>
<dbReference type="PROSITE" id="PS50240">
    <property type="entry name" value="TRYPSIN_DOM"/>
    <property type="match status" value="1"/>
</dbReference>
<evidence type="ECO:0000256" key="5">
    <source>
        <dbReference type="ARBA" id="ARBA00022825"/>
    </source>
</evidence>
<evidence type="ECO:0000256" key="2">
    <source>
        <dbReference type="ARBA" id="ARBA00022525"/>
    </source>
</evidence>
<keyword evidence="2" id="KW-0964">Secreted</keyword>
<dbReference type="Gene3D" id="2.40.10.10">
    <property type="entry name" value="Trypsin-like serine proteases"/>
    <property type="match status" value="1"/>
</dbReference>
<name>A0A8S1C8X4_9INSE</name>
<dbReference type="OrthoDB" id="5918597at2759"/>
<evidence type="ECO:0000259" key="9">
    <source>
        <dbReference type="PROSITE" id="PS50240"/>
    </source>
</evidence>
<feature type="domain" description="Peptidase S1" evidence="9">
    <location>
        <begin position="128"/>
        <end position="369"/>
    </location>
</feature>
<evidence type="ECO:0000256" key="6">
    <source>
        <dbReference type="ARBA" id="ARBA00023157"/>
    </source>
</evidence>
<dbReference type="AlphaFoldDB" id="A0A8S1C8X4"/>
<dbReference type="GO" id="GO:0006508">
    <property type="term" value="P:proteolysis"/>
    <property type="evidence" value="ECO:0007669"/>
    <property type="project" value="UniProtKB-KW"/>
</dbReference>
<evidence type="ECO:0000313" key="11">
    <source>
        <dbReference type="Proteomes" id="UP000494165"/>
    </source>
</evidence>
<keyword evidence="4" id="KW-0378">Hydrolase</keyword>
<dbReference type="PANTHER" id="PTHR24264">
    <property type="entry name" value="TRYPSIN-RELATED"/>
    <property type="match status" value="1"/>
</dbReference>
<dbReference type="CDD" id="cd00190">
    <property type="entry name" value="Tryp_SPc"/>
    <property type="match status" value="1"/>
</dbReference>
<evidence type="ECO:0000256" key="4">
    <source>
        <dbReference type="ARBA" id="ARBA00022801"/>
    </source>
</evidence>
<gene>
    <name evidence="10" type="ORF">CLODIP_2_CD01800</name>
</gene>
<dbReference type="InterPro" id="IPR018114">
    <property type="entry name" value="TRYPSIN_HIS"/>
</dbReference>
<dbReference type="InterPro" id="IPR001314">
    <property type="entry name" value="Peptidase_S1A"/>
</dbReference>
<dbReference type="PROSITE" id="PS00134">
    <property type="entry name" value="TRYPSIN_HIS"/>
    <property type="match status" value="1"/>
</dbReference>
<dbReference type="SMART" id="SM00020">
    <property type="entry name" value="Tryp_SPc"/>
    <property type="match status" value="1"/>
</dbReference>
<dbReference type="InterPro" id="IPR001254">
    <property type="entry name" value="Trypsin_dom"/>
</dbReference>
<keyword evidence="3" id="KW-0645">Protease</keyword>
<dbReference type="Proteomes" id="UP000494165">
    <property type="component" value="Unassembled WGS sequence"/>
</dbReference>
<keyword evidence="5" id="KW-0720">Serine protease</keyword>
<evidence type="ECO:0000256" key="8">
    <source>
        <dbReference type="ARBA" id="ARBA00076468"/>
    </source>
</evidence>
<dbReference type="PANTHER" id="PTHR24264:SF65">
    <property type="entry name" value="SRCR DOMAIN-CONTAINING PROTEIN"/>
    <property type="match status" value="1"/>
</dbReference>
<evidence type="ECO:0000256" key="7">
    <source>
        <dbReference type="ARBA" id="ARBA00068096"/>
    </source>
</evidence>
<dbReference type="SUPFAM" id="SSF50494">
    <property type="entry name" value="Trypsin-like serine proteases"/>
    <property type="match status" value="1"/>
</dbReference>
<dbReference type="PRINTS" id="PR00722">
    <property type="entry name" value="CHYMOTRYPSIN"/>
</dbReference>
<dbReference type="EMBL" id="CADEPI010000007">
    <property type="protein sequence ID" value="CAB3362069.1"/>
    <property type="molecule type" value="Genomic_DNA"/>
</dbReference>
<sequence length="384" mass="42039">MDCSRATAEQAITIHYSNRAGLTQSEGTLVRMQTAALLLLLVCVLRPSGGQRSRDEASRPNLNCDCMDYWKCVMGGGEPYSYCGLADSSVCCFFTPDSKPLTSFFASPSPSNKNSPSNCGHRGTDWATIGEARQGEWPWHVAILEKPDDLYVCGGSLLDESWVLTAAHCVDDYLGKSSEGTLKVRLGEFDVASLKETLPHQERDVAAVILHAGFDNRTLAHDIALLRLASPAQHRPNVDIVCLPRRDQDNTSGFKRCVITGWGRKNEASDHSSQLKEVQVPLWEHSQCEKALKEKFGPAYALPDTAICAGSEGHDACDGDGGGPLVCEDAGQWFQVGVISFGIGCGRKNTPGVYTRVSRYEGWIMDTILEHKSDPLVKRLLFEQ</sequence>
<keyword evidence="6" id="KW-1015">Disulfide bond</keyword>
<dbReference type="GO" id="GO:0004252">
    <property type="term" value="F:serine-type endopeptidase activity"/>
    <property type="evidence" value="ECO:0007669"/>
    <property type="project" value="InterPro"/>
</dbReference>
<organism evidence="10 11">
    <name type="scientific">Cloeon dipterum</name>
    <dbReference type="NCBI Taxonomy" id="197152"/>
    <lineage>
        <taxon>Eukaryota</taxon>
        <taxon>Metazoa</taxon>
        <taxon>Ecdysozoa</taxon>
        <taxon>Arthropoda</taxon>
        <taxon>Hexapoda</taxon>
        <taxon>Insecta</taxon>
        <taxon>Pterygota</taxon>
        <taxon>Palaeoptera</taxon>
        <taxon>Ephemeroptera</taxon>
        <taxon>Pisciforma</taxon>
        <taxon>Baetidae</taxon>
        <taxon>Cloeon</taxon>
    </lineage>
</organism>
<protein>
    <recommendedName>
        <fullName evidence="7">Phenoloxidase-activating factor 2</fullName>
    </recommendedName>
    <alternativeName>
        <fullName evidence="8">Prophenoloxidase-activating factor II</fullName>
    </alternativeName>
</protein>
<dbReference type="InterPro" id="IPR009003">
    <property type="entry name" value="Peptidase_S1_PA"/>
</dbReference>
<keyword evidence="11" id="KW-1185">Reference proteome</keyword>
<dbReference type="GO" id="GO:0005615">
    <property type="term" value="C:extracellular space"/>
    <property type="evidence" value="ECO:0007669"/>
    <property type="project" value="TreeGrafter"/>
</dbReference>
<dbReference type="FunFam" id="2.40.10.10:FF:000038">
    <property type="entry name" value="Serine protease"/>
    <property type="match status" value="1"/>
</dbReference>
<dbReference type="InterPro" id="IPR043504">
    <property type="entry name" value="Peptidase_S1_PA_chymotrypsin"/>
</dbReference>
<comment type="caution">
    <text evidence="10">The sequence shown here is derived from an EMBL/GenBank/DDBJ whole genome shotgun (WGS) entry which is preliminary data.</text>
</comment>
<evidence type="ECO:0000256" key="1">
    <source>
        <dbReference type="ARBA" id="ARBA00004613"/>
    </source>
</evidence>
<dbReference type="Pfam" id="PF00089">
    <property type="entry name" value="Trypsin"/>
    <property type="match status" value="1"/>
</dbReference>